<dbReference type="Proteomes" id="UP000824120">
    <property type="component" value="Chromosome 6"/>
</dbReference>
<sequence length="166" mass="19049">MNSPMTHPCDPTLVPSWIVRRKVYEFSGLLPDTLKFELVPHGDILSERYIALAEFMHSKDLVMRTLINDVELLTCIHSPDETTSTSCGDYFAVERGSNKVIDMEIDMIVGENVGTLDILIMGTPLWDAHDDHVLYKIGFEKPKFKNSKLSEHFLWGLFYRNKVIDM</sequence>
<reference evidence="6 7" key="1">
    <citation type="submission" date="2020-09" db="EMBL/GenBank/DDBJ databases">
        <title>De no assembly of potato wild relative species, Solanum commersonii.</title>
        <authorList>
            <person name="Cho K."/>
        </authorList>
    </citation>
    <scope>NUCLEOTIDE SEQUENCE [LARGE SCALE GENOMIC DNA]</scope>
    <source>
        <strain evidence="6">LZ3.2</strain>
        <tissue evidence="6">Leaf</tissue>
    </source>
</reference>
<dbReference type="GO" id="GO:0008270">
    <property type="term" value="F:zinc ion binding"/>
    <property type="evidence" value="ECO:0007669"/>
    <property type="project" value="UniProtKB-KW"/>
</dbReference>
<dbReference type="AlphaFoldDB" id="A0A9J5YM86"/>
<protein>
    <submittedName>
        <fullName evidence="6">Uncharacterized protein</fullName>
    </submittedName>
</protein>
<dbReference type="InterPro" id="IPR049914">
    <property type="entry name" value="PHD1-3/5-6"/>
</dbReference>
<evidence type="ECO:0000256" key="1">
    <source>
        <dbReference type="ARBA" id="ARBA00022723"/>
    </source>
</evidence>
<dbReference type="GO" id="GO:0034244">
    <property type="term" value="P:negative regulation of transcription elongation by RNA polymerase II"/>
    <property type="evidence" value="ECO:0007669"/>
    <property type="project" value="InterPro"/>
</dbReference>
<dbReference type="EMBL" id="JACXVP010000006">
    <property type="protein sequence ID" value="KAG5601513.1"/>
    <property type="molecule type" value="Genomic_DNA"/>
</dbReference>
<evidence type="ECO:0000256" key="3">
    <source>
        <dbReference type="ARBA" id="ARBA00022833"/>
    </source>
</evidence>
<keyword evidence="4" id="KW-0805">Transcription regulation</keyword>
<keyword evidence="3" id="KW-0862">Zinc</keyword>
<proteinExistence type="predicted"/>
<gene>
    <name evidence="6" type="ORF">H5410_032883</name>
</gene>
<dbReference type="OrthoDB" id="1325672at2759"/>
<comment type="caution">
    <text evidence="6">The sequence shown here is derived from an EMBL/GenBank/DDBJ whole genome shotgun (WGS) entry which is preliminary data.</text>
</comment>
<dbReference type="GO" id="GO:0140566">
    <property type="term" value="F:histone reader activity"/>
    <property type="evidence" value="ECO:0007669"/>
    <property type="project" value="InterPro"/>
</dbReference>
<keyword evidence="2" id="KW-0863">Zinc-finger</keyword>
<evidence type="ECO:0000313" key="6">
    <source>
        <dbReference type="EMBL" id="KAG5601513.1"/>
    </source>
</evidence>
<evidence type="ECO:0000256" key="4">
    <source>
        <dbReference type="ARBA" id="ARBA00023015"/>
    </source>
</evidence>
<organism evidence="6 7">
    <name type="scientific">Solanum commersonii</name>
    <name type="common">Commerson's wild potato</name>
    <name type="synonym">Commerson's nightshade</name>
    <dbReference type="NCBI Taxonomy" id="4109"/>
    <lineage>
        <taxon>Eukaryota</taxon>
        <taxon>Viridiplantae</taxon>
        <taxon>Streptophyta</taxon>
        <taxon>Embryophyta</taxon>
        <taxon>Tracheophyta</taxon>
        <taxon>Spermatophyta</taxon>
        <taxon>Magnoliopsida</taxon>
        <taxon>eudicotyledons</taxon>
        <taxon>Gunneridae</taxon>
        <taxon>Pentapetalae</taxon>
        <taxon>asterids</taxon>
        <taxon>lamiids</taxon>
        <taxon>Solanales</taxon>
        <taxon>Solanaceae</taxon>
        <taxon>Solanoideae</taxon>
        <taxon>Solaneae</taxon>
        <taxon>Solanum</taxon>
    </lineage>
</organism>
<evidence type="ECO:0000313" key="7">
    <source>
        <dbReference type="Proteomes" id="UP000824120"/>
    </source>
</evidence>
<name>A0A9J5YM86_SOLCO</name>
<dbReference type="PANTHER" id="PTHR33304">
    <property type="match status" value="1"/>
</dbReference>
<evidence type="ECO:0000256" key="5">
    <source>
        <dbReference type="ARBA" id="ARBA00023163"/>
    </source>
</evidence>
<keyword evidence="5" id="KW-0804">Transcription</keyword>
<dbReference type="PANTHER" id="PTHR33304:SF36">
    <property type="entry name" value="GB|AAF26970.1-RELATED"/>
    <property type="match status" value="1"/>
</dbReference>
<keyword evidence="1" id="KW-0479">Metal-binding</keyword>
<evidence type="ECO:0000256" key="2">
    <source>
        <dbReference type="ARBA" id="ARBA00022771"/>
    </source>
</evidence>
<accession>A0A9J5YM86</accession>
<keyword evidence="7" id="KW-1185">Reference proteome</keyword>